<proteinExistence type="predicted"/>
<dbReference type="EMBL" id="AP001633">
    <property type="protein sequence ID" value="BAA94214.1"/>
    <property type="molecule type" value="Genomic_DNA"/>
</dbReference>
<reference evidence="1" key="1">
    <citation type="journal article" date="2002" name="Nature">
        <title>The genome sequence and structure of rice chromosome 1.</title>
        <authorList>
            <person name="Sasaki T."/>
            <person name="Matsumoto T."/>
            <person name="Yamamoto K."/>
            <person name="Sakata K."/>
            <person name="Baba T."/>
            <person name="Katayose Y."/>
            <person name="Wu J."/>
            <person name="Niimura Y."/>
            <person name="Cheng Z."/>
            <person name="Nagamura Y."/>
            <person name="Antonio B.A."/>
            <person name="Kanamori H."/>
            <person name="Hosokawa S."/>
            <person name="Masukawa M."/>
            <person name="Arikawa K."/>
            <person name="Chiden Y."/>
            <person name="Hayashi M."/>
            <person name="Okamoto M."/>
            <person name="Ando T."/>
            <person name="Aoki H."/>
            <person name="Arita K."/>
            <person name="Hamada M."/>
            <person name="Harada C."/>
            <person name="Hijishita S."/>
            <person name="Honda M."/>
            <person name="Ichikawa Y."/>
            <person name="Idonuma A."/>
            <person name="Iijima M."/>
            <person name="Ikeda M."/>
            <person name="Ikeno M."/>
            <person name="Itoh S."/>
            <person name="Itoh T."/>
            <person name="Itoh Y."/>
            <person name="Itoh Y."/>
            <person name="Iwabuchi A."/>
            <person name="Kamiya K."/>
            <person name="Karasawa W."/>
            <person name="Katagiri S."/>
            <person name="Kikuta A."/>
            <person name="Kobayashi N."/>
            <person name="Kono I."/>
            <person name="Machita K."/>
            <person name="Maehara T."/>
            <person name="Mizuno H."/>
            <person name="Mizubayashi T."/>
            <person name="Mukai Y."/>
            <person name="Nagasaki H."/>
            <person name="Nakashima M."/>
            <person name="Nakama Y."/>
            <person name="Nakamichi Y."/>
            <person name="Nakamura M."/>
            <person name="Namiki N."/>
            <person name="Negishi M."/>
            <person name="Ohta I."/>
            <person name="Ono N."/>
            <person name="Saji S."/>
            <person name="Sakai K."/>
            <person name="Shibata M."/>
            <person name="Shimokawa T."/>
            <person name="Shomura A."/>
            <person name="Song J."/>
            <person name="Takazaki Y."/>
            <person name="Terasawa K."/>
            <person name="Tsuji K."/>
            <person name="Waki K."/>
            <person name="Yamagata H."/>
            <person name="Yamane H."/>
            <person name="Yoshiki S."/>
            <person name="Yoshihara R."/>
            <person name="Yukawa K."/>
            <person name="Zhong H."/>
            <person name="Iwama H."/>
            <person name="Endo T."/>
            <person name="Ito H."/>
            <person name="Hahn J.H."/>
            <person name="Kim H.I."/>
            <person name="Eun M.Y."/>
            <person name="Yano M."/>
            <person name="Jiang J."/>
            <person name="Gojobori T."/>
        </authorList>
    </citation>
    <scope>NUCLEOTIDE SEQUENCE</scope>
</reference>
<evidence type="ECO:0000313" key="3">
    <source>
        <dbReference type="Proteomes" id="UP000000763"/>
    </source>
</evidence>
<dbReference type="EMBL" id="AP002861">
    <property type="protein sequence ID" value="BAB16476.1"/>
    <property type="molecule type" value="Genomic_DNA"/>
</dbReference>
<reference evidence="3" key="2">
    <citation type="journal article" date="2005" name="Nature">
        <title>The map-based sequence of the rice genome.</title>
        <authorList>
            <consortium name="International rice genome sequencing project (IRGSP)"/>
            <person name="Matsumoto T."/>
            <person name="Wu J."/>
            <person name="Kanamori H."/>
            <person name="Katayose Y."/>
            <person name="Fujisawa M."/>
            <person name="Namiki N."/>
            <person name="Mizuno H."/>
            <person name="Yamamoto K."/>
            <person name="Antonio B.A."/>
            <person name="Baba T."/>
            <person name="Sakata K."/>
            <person name="Nagamura Y."/>
            <person name="Aoki H."/>
            <person name="Arikawa K."/>
            <person name="Arita K."/>
            <person name="Bito T."/>
            <person name="Chiden Y."/>
            <person name="Fujitsuka N."/>
            <person name="Fukunaka R."/>
            <person name="Hamada M."/>
            <person name="Harada C."/>
            <person name="Hayashi A."/>
            <person name="Hijishita S."/>
            <person name="Honda M."/>
            <person name="Hosokawa S."/>
            <person name="Ichikawa Y."/>
            <person name="Idonuma A."/>
            <person name="Iijima M."/>
            <person name="Ikeda M."/>
            <person name="Ikeno M."/>
            <person name="Ito K."/>
            <person name="Ito S."/>
            <person name="Ito T."/>
            <person name="Ito Y."/>
            <person name="Ito Y."/>
            <person name="Iwabuchi A."/>
            <person name="Kamiya K."/>
            <person name="Karasawa W."/>
            <person name="Kurita K."/>
            <person name="Katagiri S."/>
            <person name="Kikuta A."/>
            <person name="Kobayashi H."/>
            <person name="Kobayashi N."/>
            <person name="Machita K."/>
            <person name="Maehara T."/>
            <person name="Masukawa M."/>
            <person name="Mizubayashi T."/>
            <person name="Mukai Y."/>
            <person name="Nagasaki H."/>
            <person name="Nagata Y."/>
            <person name="Naito S."/>
            <person name="Nakashima M."/>
            <person name="Nakama Y."/>
            <person name="Nakamichi Y."/>
            <person name="Nakamura M."/>
            <person name="Meguro A."/>
            <person name="Negishi M."/>
            <person name="Ohta I."/>
            <person name="Ohta T."/>
            <person name="Okamoto M."/>
            <person name="Ono N."/>
            <person name="Saji S."/>
            <person name="Sakaguchi M."/>
            <person name="Sakai K."/>
            <person name="Shibata M."/>
            <person name="Shimokawa T."/>
            <person name="Song J."/>
            <person name="Takazaki Y."/>
            <person name="Terasawa K."/>
            <person name="Tsugane M."/>
            <person name="Tsuji K."/>
            <person name="Ueda S."/>
            <person name="Waki K."/>
            <person name="Yamagata H."/>
            <person name="Yamamoto M."/>
            <person name="Yamamoto S."/>
            <person name="Yamane H."/>
            <person name="Yoshiki S."/>
            <person name="Yoshihara R."/>
            <person name="Yukawa K."/>
            <person name="Zhong H."/>
            <person name="Yano M."/>
            <person name="Yuan Q."/>
            <person name="Ouyang S."/>
            <person name="Liu J."/>
            <person name="Jones K.M."/>
            <person name="Gansberger K."/>
            <person name="Moffat K."/>
            <person name="Hill J."/>
            <person name="Bera J."/>
            <person name="Fadrosh D."/>
            <person name="Jin S."/>
            <person name="Johri S."/>
            <person name="Kim M."/>
            <person name="Overton L."/>
            <person name="Reardon M."/>
            <person name="Tsitrin T."/>
            <person name="Vuong H."/>
            <person name="Weaver B."/>
            <person name="Ciecko A."/>
            <person name="Tallon L."/>
            <person name="Jackson J."/>
            <person name="Pai G."/>
            <person name="Aken S.V."/>
            <person name="Utterback T."/>
            <person name="Reidmuller S."/>
            <person name="Feldblyum T."/>
            <person name="Hsiao J."/>
            <person name="Zismann V."/>
            <person name="Iobst S."/>
            <person name="de Vazeille A.R."/>
            <person name="Buell C.R."/>
            <person name="Ying K."/>
            <person name="Li Y."/>
            <person name="Lu T."/>
            <person name="Huang Y."/>
            <person name="Zhao Q."/>
            <person name="Feng Q."/>
            <person name="Zhang L."/>
            <person name="Zhu J."/>
            <person name="Weng Q."/>
            <person name="Mu J."/>
            <person name="Lu Y."/>
            <person name="Fan D."/>
            <person name="Liu Y."/>
            <person name="Guan J."/>
            <person name="Zhang Y."/>
            <person name="Yu S."/>
            <person name="Liu X."/>
            <person name="Zhang Y."/>
            <person name="Hong G."/>
            <person name="Han B."/>
            <person name="Choisne N."/>
            <person name="Demange N."/>
            <person name="Orjeda G."/>
            <person name="Samain S."/>
            <person name="Cattolico L."/>
            <person name="Pelletier E."/>
            <person name="Couloux A."/>
            <person name="Segurens B."/>
            <person name="Wincker P."/>
            <person name="D'Hont A."/>
            <person name="Scarpelli C."/>
            <person name="Weissenbach J."/>
            <person name="Salanoubat M."/>
            <person name="Quetier F."/>
            <person name="Yu Y."/>
            <person name="Kim H.R."/>
            <person name="Rambo T."/>
            <person name="Currie J."/>
            <person name="Collura K."/>
            <person name="Luo M."/>
            <person name="Yang T."/>
            <person name="Ammiraju J.S.S."/>
            <person name="Engler F."/>
            <person name="Soderlund C."/>
            <person name="Wing R.A."/>
            <person name="Palmer L.E."/>
            <person name="de la Bastide M."/>
            <person name="Spiegel L."/>
            <person name="Nascimento L."/>
            <person name="Zutavern T."/>
            <person name="O'Shaughnessy A."/>
            <person name="Dike S."/>
            <person name="Dedhia N."/>
            <person name="Preston R."/>
            <person name="Balija V."/>
            <person name="McCombie W.R."/>
            <person name="Chow T."/>
            <person name="Chen H."/>
            <person name="Chung M."/>
            <person name="Chen C."/>
            <person name="Shaw J."/>
            <person name="Wu H."/>
            <person name="Hsiao K."/>
            <person name="Chao Y."/>
            <person name="Chu M."/>
            <person name="Cheng C."/>
            <person name="Hour A."/>
            <person name="Lee P."/>
            <person name="Lin S."/>
            <person name="Lin Y."/>
            <person name="Liou J."/>
            <person name="Liu S."/>
            <person name="Hsing Y."/>
            <person name="Raghuvanshi S."/>
            <person name="Mohanty A."/>
            <person name="Bharti A.K."/>
            <person name="Gaur A."/>
            <person name="Gupta V."/>
            <person name="Kumar D."/>
            <person name="Ravi V."/>
            <person name="Vij S."/>
            <person name="Kapur A."/>
            <person name="Khurana P."/>
            <person name="Khurana P."/>
            <person name="Khurana J.P."/>
            <person name="Tyagi A.K."/>
            <person name="Gaikwad K."/>
            <person name="Singh A."/>
            <person name="Dalal V."/>
            <person name="Srivastava S."/>
            <person name="Dixit A."/>
            <person name="Pal A.K."/>
            <person name="Ghazi I.A."/>
            <person name="Yadav M."/>
            <person name="Pandit A."/>
            <person name="Bhargava A."/>
            <person name="Sureshbabu K."/>
            <person name="Batra K."/>
            <person name="Sharma T.R."/>
            <person name="Mohapatra T."/>
            <person name="Singh N.K."/>
            <person name="Messing J."/>
            <person name="Nelson A.B."/>
            <person name="Fuks G."/>
            <person name="Kavchok S."/>
            <person name="Keizer G."/>
            <person name="Linton E."/>
            <person name="Llaca V."/>
            <person name="Song R."/>
            <person name="Tanyolac B."/>
            <person name="Young S."/>
            <person name="Ho-Il K."/>
            <person name="Hahn J.H."/>
            <person name="Sangsakoo G."/>
            <person name="Vanavichit A."/>
            <person name="de Mattos Luiz.A.T."/>
            <person name="Zimmer P.D."/>
            <person name="Malone G."/>
            <person name="Dellagostin O."/>
            <person name="de Oliveira A.C."/>
            <person name="Bevan M."/>
            <person name="Bancroft I."/>
            <person name="Minx P."/>
            <person name="Cordum H."/>
            <person name="Wilson R."/>
            <person name="Cheng Z."/>
            <person name="Jin W."/>
            <person name="Jiang J."/>
            <person name="Leong S.A."/>
            <person name="Iwama H."/>
            <person name="Gojobori T."/>
            <person name="Itoh T."/>
            <person name="Niimura Y."/>
            <person name="Fujii Y."/>
            <person name="Habara T."/>
            <person name="Sakai H."/>
            <person name="Sato Y."/>
            <person name="Wilson G."/>
            <person name="Kumar K."/>
            <person name="McCouch S."/>
            <person name="Juretic N."/>
            <person name="Hoen D."/>
            <person name="Wright S."/>
            <person name="Bruskiewich R."/>
            <person name="Bureau T."/>
            <person name="Miyao A."/>
            <person name="Hirochika H."/>
            <person name="Nishikawa T."/>
            <person name="Kadowaki K."/>
            <person name="Sugiura M."/>
            <person name="Burr B."/>
            <person name="Sasaki T."/>
        </authorList>
    </citation>
    <scope>NUCLEOTIDE SEQUENCE [LARGE SCALE GENOMIC DNA]</scope>
    <source>
        <strain evidence="3">cv. Nipponbare</strain>
    </source>
</reference>
<accession>Q9LHV4</accession>
<organism evidence="1">
    <name type="scientific">Oryza sativa subsp. japonica</name>
    <name type="common">Rice</name>
    <dbReference type="NCBI Taxonomy" id="39947"/>
    <lineage>
        <taxon>Eukaryota</taxon>
        <taxon>Viridiplantae</taxon>
        <taxon>Streptophyta</taxon>
        <taxon>Embryophyta</taxon>
        <taxon>Tracheophyta</taxon>
        <taxon>Spermatophyta</taxon>
        <taxon>Magnoliopsida</taxon>
        <taxon>Liliopsida</taxon>
        <taxon>Poales</taxon>
        <taxon>Poaceae</taxon>
        <taxon>BOP clade</taxon>
        <taxon>Oryzoideae</taxon>
        <taxon>Oryzeae</taxon>
        <taxon>Oryzinae</taxon>
        <taxon>Oryza</taxon>
        <taxon>Oryza sativa</taxon>
    </lineage>
</organism>
<name>Q9LHV4_ORYSJ</name>
<dbReference type="Proteomes" id="UP000000763">
    <property type="component" value="Chromosome 1"/>
</dbReference>
<evidence type="ECO:0000313" key="2">
    <source>
        <dbReference type="EMBL" id="BAB16476.1"/>
    </source>
</evidence>
<reference evidence="3" key="3">
    <citation type="journal article" date="2008" name="Nucleic Acids Res.">
        <title>The rice annotation project database (RAP-DB): 2008 update.</title>
        <authorList>
            <consortium name="The rice annotation project (RAP)"/>
        </authorList>
    </citation>
    <scope>GENOME REANNOTATION</scope>
    <source>
        <strain evidence="3">cv. Nipponbare</strain>
    </source>
</reference>
<evidence type="ECO:0000313" key="1">
    <source>
        <dbReference type="EMBL" id="BAA94214.1"/>
    </source>
</evidence>
<sequence>MSIHESGRAYGIPPIKLRFVIVVFKIICSPKVELCFAKIRSQYTTTTSVCGENLVKQVTFASSVPSHVPWSSSNMDFVVAFASSVPNNGDNAGLCIISAQHYSVVVLSWISSLTENEIGFLLRTRR</sequence>
<gene>
    <name evidence="1" type="ORF">P0515G01.42</name>
    <name evidence="2" type="ORF">P0665D10.1</name>
</gene>
<dbReference type="AlphaFoldDB" id="Q9LHV4"/>
<protein>
    <submittedName>
        <fullName evidence="1">Uncharacterized protein</fullName>
    </submittedName>
</protein>
<dbReference type="Proteomes" id="UP000817658">
    <property type="component" value="Chromosome 1"/>
</dbReference>